<keyword evidence="1" id="KW-0479">Metal-binding</keyword>
<dbReference type="RefSeq" id="WP_092840874.1">
    <property type="nucleotide sequence ID" value="NZ_FOVP01000018.1"/>
</dbReference>
<dbReference type="PANTHER" id="PTHR38439:SF3">
    <property type="entry name" value="COPPER-RESISTANT CUPROPROTEIN COPI"/>
    <property type="match status" value="1"/>
</dbReference>
<dbReference type="SUPFAM" id="SSF49503">
    <property type="entry name" value="Cupredoxins"/>
    <property type="match status" value="1"/>
</dbReference>
<feature type="signal peptide" evidence="3">
    <location>
        <begin position="1"/>
        <end position="22"/>
    </location>
</feature>
<dbReference type="Gene3D" id="2.60.40.420">
    <property type="entry name" value="Cupredoxins - blue copper proteins"/>
    <property type="match status" value="1"/>
</dbReference>
<evidence type="ECO:0000259" key="4">
    <source>
        <dbReference type="Pfam" id="PF00127"/>
    </source>
</evidence>
<evidence type="ECO:0000256" key="1">
    <source>
        <dbReference type="ARBA" id="ARBA00022723"/>
    </source>
</evidence>
<name>A0A1I5F304_9RHOB</name>
<accession>A0A1I5F304</accession>
<dbReference type="STRING" id="1005928.SAMN04487859_11835"/>
<organism evidence="5 6">
    <name type="scientific">Roseovarius lutimaris</name>
    <dbReference type="NCBI Taxonomy" id="1005928"/>
    <lineage>
        <taxon>Bacteria</taxon>
        <taxon>Pseudomonadati</taxon>
        <taxon>Pseudomonadota</taxon>
        <taxon>Alphaproteobacteria</taxon>
        <taxon>Rhodobacterales</taxon>
        <taxon>Roseobacteraceae</taxon>
        <taxon>Roseovarius</taxon>
    </lineage>
</organism>
<sequence length="177" mass="18941">MKPSINILAGIALALTTTAAVAGAGHNAGHGGGHAAMMGTPGLLANADRVIEVSMTEMKFEPSNIEVMEGETITFVVRNDGEFVHEFNLGTESMWQGHMDEMTTMMETGMMTADTVNHHKMMKAGMMHDDANSVLLEPGQTAKVTWTFGKETEIGFACNVPGHREAGMVGEIGFMTH</sequence>
<dbReference type="InterPro" id="IPR050845">
    <property type="entry name" value="Cu-binding_ET"/>
</dbReference>
<dbReference type="AlphaFoldDB" id="A0A1I5F304"/>
<keyword evidence="6" id="KW-1185">Reference proteome</keyword>
<keyword evidence="2" id="KW-0186">Copper</keyword>
<dbReference type="Pfam" id="PF00127">
    <property type="entry name" value="Copper-bind"/>
    <property type="match status" value="1"/>
</dbReference>
<reference evidence="6" key="1">
    <citation type="submission" date="2016-10" db="EMBL/GenBank/DDBJ databases">
        <authorList>
            <person name="Varghese N."/>
            <person name="Submissions S."/>
        </authorList>
    </citation>
    <scope>NUCLEOTIDE SEQUENCE [LARGE SCALE GENOMIC DNA]</scope>
    <source>
        <strain evidence="6">DSM 28463</strain>
    </source>
</reference>
<dbReference type="OrthoDB" id="9816061at2"/>
<gene>
    <name evidence="5" type="ORF">SAMN04487859_11835</name>
</gene>
<dbReference type="GO" id="GO:0005507">
    <property type="term" value="F:copper ion binding"/>
    <property type="evidence" value="ECO:0007669"/>
    <property type="project" value="InterPro"/>
</dbReference>
<feature type="chain" id="PRO_5011578605" evidence="3">
    <location>
        <begin position="23"/>
        <end position="177"/>
    </location>
</feature>
<dbReference type="PANTHER" id="PTHR38439">
    <property type="entry name" value="AURACYANIN-B"/>
    <property type="match status" value="1"/>
</dbReference>
<protein>
    <submittedName>
        <fullName evidence="5">Uncharacterized copper-binding protein, cupredoxin-like subfamily</fullName>
    </submittedName>
</protein>
<evidence type="ECO:0000313" key="6">
    <source>
        <dbReference type="Proteomes" id="UP000198599"/>
    </source>
</evidence>
<feature type="domain" description="Blue (type 1) copper" evidence="4">
    <location>
        <begin position="51"/>
        <end position="172"/>
    </location>
</feature>
<dbReference type="EMBL" id="FOVP01000018">
    <property type="protein sequence ID" value="SFO18125.1"/>
    <property type="molecule type" value="Genomic_DNA"/>
</dbReference>
<evidence type="ECO:0000256" key="2">
    <source>
        <dbReference type="ARBA" id="ARBA00023008"/>
    </source>
</evidence>
<keyword evidence="3" id="KW-0732">Signal</keyword>
<dbReference type="InterPro" id="IPR008972">
    <property type="entry name" value="Cupredoxin"/>
</dbReference>
<dbReference type="Proteomes" id="UP000198599">
    <property type="component" value="Unassembled WGS sequence"/>
</dbReference>
<evidence type="ECO:0000256" key="3">
    <source>
        <dbReference type="SAM" id="SignalP"/>
    </source>
</evidence>
<dbReference type="InterPro" id="IPR000923">
    <property type="entry name" value="BlueCu_1"/>
</dbReference>
<proteinExistence type="predicted"/>
<evidence type="ECO:0000313" key="5">
    <source>
        <dbReference type="EMBL" id="SFO18125.1"/>
    </source>
</evidence>
<dbReference type="GO" id="GO:0009055">
    <property type="term" value="F:electron transfer activity"/>
    <property type="evidence" value="ECO:0007669"/>
    <property type="project" value="InterPro"/>
</dbReference>